<keyword evidence="2" id="KW-1185">Reference proteome</keyword>
<gene>
    <name evidence="1" type="ORF">BpHYR1_045292</name>
</gene>
<comment type="caution">
    <text evidence="1">The sequence shown here is derived from an EMBL/GenBank/DDBJ whole genome shotgun (WGS) entry which is preliminary data.</text>
</comment>
<proteinExistence type="predicted"/>
<reference evidence="1 2" key="1">
    <citation type="journal article" date="2018" name="Sci. Rep.">
        <title>Genomic signatures of local adaptation to the degree of environmental predictability in rotifers.</title>
        <authorList>
            <person name="Franch-Gras L."/>
            <person name="Hahn C."/>
            <person name="Garcia-Roger E.M."/>
            <person name="Carmona M.J."/>
            <person name="Serra M."/>
            <person name="Gomez A."/>
        </authorList>
    </citation>
    <scope>NUCLEOTIDE SEQUENCE [LARGE SCALE GENOMIC DNA]</scope>
    <source>
        <strain evidence="1">HYR1</strain>
    </source>
</reference>
<sequence>MMSPTKNQPKNIQTMFKHIIITYLKKVRFFFEWTQSFNMRFGLAQKRNKEINFGELTKI</sequence>
<organism evidence="1 2">
    <name type="scientific">Brachionus plicatilis</name>
    <name type="common">Marine rotifer</name>
    <name type="synonym">Brachionus muelleri</name>
    <dbReference type="NCBI Taxonomy" id="10195"/>
    <lineage>
        <taxon>Eukaryota</taxon>
        <taxon>Metazoa</taxon>
        <taxon>Spiralia</taxon>
        <taxon>Gnathifera</taxon>
        <taxon>Rotifera</taxon>
        <taxon>Eurotatoria</taxon>
        <taxon>Monogononta</taxon>
        <taxon>Pseudotrocha</taxon>
        <taxon>Ploima</taxon>
        <taxon>Brachionidae</taxon>
        <taxon>Brachionus</taxon>
    </lineage>
</organism>
<evidence type="ECO:0000313" key="1">
    <source>
        <dbReference type="EMBL" id="RNA37111.1"/>
    </source>
</evidence>
<dbReference type="EMBL" id="REGN01001094">
    <property type="protein sequence ID" value="RNA37111.1"/>
    <property type="molecule type" value="Genomic_DNA"/>
</dbReference>
<name>A0A3M7SMP6_BRAPC</name>
<dbReference type="Proteomes" id="UP000276133">
    <property type="component" value="Unassembled WGS sequence"/>
</dbReference>
<evidence type="ECO:0000313" key="2">
    <source>
        <dbReference type="Proteomes" id="UP000276133"/>
    </source>
</evidence>
<protein>
    <submittedName>
        <fullName evidence="1">Uncharacterized protein</fullName>
    </submittedName>
</protein>
<dbReference type="AlphaFoldDB" id="A0A3M7SMP6"/>
<accession>A0A3M7SMP6</accession>